<protein>
    <submittedName>
        <fullName evidence="2">Uncharacterized protein</fullName>
    </submittedName>
</protein>
<name>A0A6J7WQ41_9CAUD</name>
<evidence type="ECO:0000313" key="2">
    <source>
        <dbReference type="EMBL" id="CAB5219880.1"/>
    </source>
</evidence>
<feature type="compositionally biased region" description="Basic and acidic residues" evidence="1">
    <location>
        <begin position="1"/>
        <end position="10"/>
    </location>
</feature>
<proteinExistence type="predicted"/>
<evidence type="ECO:0000256" key="1">
    <source>
        <dbReference type="SAM" id="MobiDB-lite"/>
    </source>
</evidence>
<feature type="region of interest" description="Disordered" evidence="1">
    <location>
        <begin position="241"/>
        <end position="290"/>
    </location>
</feature>
<feature type="compositionally biased region" description="Basic and acidic residues" evidence="1">
    <location>
        <begin position="70"/>
        <end position="82"/>
    </location>
</feature>
<feature type="compositionally biased region" description="Polar residues" evidence="1">
    <location>
        <begin position="166"/>
        <end position="183"/>
    </location>
</feature>
<feature type="compositionally biased region" description="Acidic residues" evidence="1">
    <location>
        <begin position="11"/>
        <end position="40"/>
    </location>
</feature>
<dbReference type="EMBL" id="LR798277">
    <property type="protein sequence ID" value="CAB5219880.1"/>
    <property type="molecule type" value="Genomic_DNA"/>
</dbReference>
<gene>
    <name evidence="2" type="ORF">UFOVP237_24</name>
</gene>
<reference evidence="2" key="1">
    <citation type="submission" date="2020-05" db="EMBL/GenBank/DDBJ databases">
        <authorList>
            <person name="Chiriac C."/>
            <person name="Salcher M."/>
            <person name="Ghai R."/>
            <person name="Kavagutti S V."/>
        </authorList>
    </citation>
    <scope>NUCLEOTIDE SEQUENCE</scope>
</reference>
<feature type="region of interest" description="Disordered" evidence="1">
    <location>
        <begin position="162"/>
        <end position="183"/>
    </location>
</feature>
<feature type="region of interest" description="Disordered" evidence="1">
    <location>
        <begin position="1"/>
        <end position="82"/>
    </location>
</feature>
<accession>A0A6J7WQ41</accession>
<sequence length="313" mass="36421">MIDKPNHLDEHDEDQDDELEVIELENEHDDEPEDGDDDRLESEQREAQDEGDDGEEINARQLRRKRQKQRQKENARKNREENAALLRQLVEANERLAALENRNIQSDAQTADQRYQYAMAQIAKAENDLKVAFETGDGDKAIQAQRLREQSIHAAREAEELKKRLSNPQLQQKSSVLDPSTESYAKQWMQKNPWFNPSGEDEDSSIARAIDEAWAREAQKKGINPSSEDYWDELDARVKRRLGTANAPRERKRSAPPVTGRGEFTARPSTSDNKVYLTPERKKALQDAGVWDDPEKRKRYIRQFQQYDRQNPR</sequence>
<organism evidence="2">
    <name type="scientific">uncultured Caudovirales phage</name>
    <dbReference type="NCBI Taxonomy" id="2100421"/>
    <lineage>
        <taxon>Viruses</taxon>
        <taxon>Duplodnaviria</taxon>
        <taxon>Heunggongvirae</taxon>
        <taxon>Uroviricota</taxon>
        <taxon>Caudoviricetes</taxon>
        <taxon>Peduoviridae</taxon>
        <taxon>Maltschvirus</taxon>
        <taxon>Maltschvirus maltsch</taxon>
    </lineage>
</organism>